<gene>
    <name evidence="1" type="ORF">CJF39_05750</name>
</gene>
<dbReference type="EMBL" id="NQKI01000006">
    <property type="protein sequence ID" value="OZY60385.1"/>
    <property type="molecule type" value="Genomic_DNA"/>
</dbReference>
<evidence type="ECO:0000313" key="2">
    <source>
        <dbReference type="Proteomes" id="UP000215788"/>
    </source>
</evidence>
<evidence type="ECO:0000313" key="1">
    <source>
        <dbReference type="EMBL" id="OZY60385.1"/>
    </source>
</evidence>
<organism evidence="1 2">
    <name type="scientific">Pseudomonas lundensis</name>
    <dbReference type="NCBI Taxonomy" id="86185"/>
    <lineage>
        <taxon>Bacteria</taxon>
        <taxon>Pseudomonadati</taxon>
        <taxon>Pseudomonadota</taxon>
        <taxon>Gammaproteobacteria</taxon>
        <taxon>Pseudomonadales</taxon>
        <taxon>Pseudomonadaceae</taxon>
        <taxon>Pseudomonas</taxon>
    </lineage>
</organism>
<reference evidence="1 2" key="1">
    <citation type="submission" date="2017-08" db="EMBL/GenBank/DDBJ databases">
        <title>Genomic and metabolic characterisation of spoilage-associated Pseudomonas species.</title>
        <authorList>
            <person name="Stanborough T."/>
            <person name="Fegan N."/>
            <person name="Powell S.M."/>
            <person name="Singh T."/>
            <person name="Tamplin M.L."/>
            <person name="Chandry P.S."/>
        </authorList>
    </citation>
    <scope>NUCLEOTIDE SEQUENCE [LARGE SCALE GENOMIC DNA]</scope>
    <source>
        <strain evidence="1 2">L1802</strain>
    </source>
</reference>
<comment type="caution">
    <text evidence="1">The sequence shown here is derived from an EMBL/GenBank/DDBJ whole genome shotgun (WGS) entry which is preliminary data.</text>
</comment>
<sequence length="111" mass="12447">MSYGLRTWNAKGVLELDTNTFTYQVIHNQVYQLTLRAVLTVPIAGFTPANCVATILPITPPNTSYNRCYDAMPYMSVGNGQVVVRSQNPMEPDANNGSTIQFRLLVMRYKN</sequence>
<dbReference type="RefSeq" id="WP_094992561.1">
    <property type="nucleotide sequence ID" value="NZ_JBGJML010000022.1"/>
</dbReference>
<accession>A0A266NF26</accession>
<dbReference type="AlphaFoldDB" id="A0A266NF26"/>
<proteinExistence type="predicted"/>
<name>A0A266NF26_9PSED</name>
<dbReference type="OrthoDB" id="6888333at2"/>
<protein>
    <submittedName>
        <fullName evidence="1">Uncharacterized protein</fullName>
    </submittedName>
</protein>
<dbReference type="Proteomes" id="UP000215788">
    <property type="component" value="Unassembled WGS sequence"/>
</dbReference>